<protein>
    <submittedName>
        <fullName evidence="1">Uncharacterized protein</fullName>
    </submittedName>
</protein>
<dbReference type="OrthoDB" id="45827at2759"/>
<dbReference type="AlphaFoldDB" id="A0A9N8HF81"/>
<evidence type="ECO:0000313" key="1">
    <source>
        <dbReference type="EMBL" id="CAB9511961.1"/>
    </source>
</evidence>
<dbReference type="Proteomes" id="UP001153069">
    <property type="component" value="Unassembled WGS sequence"/>
</dbReference>
<sequence length="760" mass="87580">MVRSSSKLLRLGALFGVGWALCTWLLVDTVMHGQEQEHKDKSSFIPSSSSSSSSSSSFLSSSNVDEASFSACLLVMDDNHWTIEWLAYHYFALPLGRLIVGVDPRSETSPSAILERWKDRIQITEWKQDRDFMTLQEQTEAERNVLAQFGNISDTLVKHRARQRVFYYKCMKTLKQEHKTWTILIDSDEFLRINTHLATHLHSHTNKLKHASIAKLLTAELNRPGNNISKSPCIQIPRLRFGAVETSTTTLTKHLIPDNLQIEPSQFLTLRWVKHAGPEQYWANKISKVMIDLSQVPWQELVPVESIHRPIKAFCGQRKLHIRTHQSVFVINHYLGSWEQYKYRTGDARMDEDNARSEKQYKKLKQVQKETNHDIQPWLQGFVSQVGIDTARQLLQGVGMLHPKGKNIKDNDPNAYLPTVGQNNEPCAILLFGLPRSFRDIVLPSIVKNIIGINARYSCDYFVHYFHRDQEPQGRANLGGTLIPKEILLLRDAVHKRDTVTYRKLHPNHKPLVQFQAVTEKEFWAARNDTIQKYRNTKGKDGHYLYFPWKAKSYQYPSSLDNIVRQWHSIDGAWKLMEEFAAKRGIAYQRVGMFRSDVMYISPIDLYETELQSYDRQNNQAVLAPFGALPVNDRMFYGPYEAVEIWATRRFQFLENYVHTCERGWAMHSEKFLNGAILPAVRELGISVVVNPDICFLRARADHSVVATDCHLLGETRGYVLGDMKSVIEGVLERNCSDPRRATLSHIMIQCERDIDQPES</sequence>
<dbReference type="EMBL" id="CAICTM010000510">
    <property type="protein sequence ID" value="CAB9511961.1"/>
    <property type="molecule type" value="Genomic_DNA"/>
</dbReference>
<gene>
    <name evidence="1" type="ORF">SEMRO_511_G157490.1</name>
</gene>
<organism evidence="1 2">
    <name type="scientific">Seminavis robusta</name>
    <dbReference type="NCBI Taxonomy" id="568900"/>
    <lineage>
        <taxon>Eukaryota</taxon>
        <taxon>Sar</taxon>
        <taxon>Stramenopiles</taxon>
        <taxon>Ochrophyta</taxon>
        <taxon>Bacillariophyta</taxon>
        <taxon>Bacillariophyceae</taxon>
        <taxon>Bacillariophycidae</taxon>
        <taxon>Naviculales</taxon>
        <taxon>Naviculaceae</taxon>
        <taxon>Seminavis</taxon>
    </lineage>
</organism>
<keyword evidence="2" id="KW-1185">Reference proteome</keyword>
<name>A0A9N8HF81_9STRA</name>
<evidence type="ECO:0000313" key="2">
    <source>
        <dbReference type="Proteomes" id="UP001153069"/>
    </source>
</evidence>
<comment type="caution">
    <text evidence="1">The sequence shown here is derived from an EMBL/GenBank/DDBJ whole genome shotgun (WGS) entry which is preliminary data.</text>
</comment>
<reference evidence="1" key="1">
    <citation type="submission" date="2020-06" db="EMBL/GenBank/DDBJ databases">
        <authorList>
            <consortium name="Plant Systems Biology data submission"/>
        </authorList>
    </citation>
    <scope>NUCLEOTIDE SEQUENCE</scope>
    <source>
        <strain evidence="1">D6</strain>
    </source>
</reference>
<proteinExistence type="predicted"/>
<accession>A0A9N8HF81</accession>